<feature type="signal peptide" evidence="5">
    <location>
        <begin position="1"/>
        <end position="25"/>
    </location>
</feature>
<dbReference type="InterPro" id="IPR036909">
    <property type="entry name" value="Cyt_c-like_dom_sf"/>
</dbReference>
<evidence type="ECO:0000256" key="2">
    <source>
        <dbReference type="ARBA" id="ARBA00022723"/>
    </source>
</evidence>
<evidence type="ECO:0000256" key="3">
    <source>
        <dbReference type="ARBA" id="ARBA00023004"/>
    </source>
</evidence>
<evidence type="ECO:0000259" key="6">
    <source>
        <dbReference type="PROSITE" id="PS51007"/>
    </source>
</evidence>
<dbReference type="AlphaFoldDB" id="A0A519B9K7"/>
<sequence length="219" mass="24402">MKRYIFFIMTFCLAAIFFISNFAFALPSGPKLFKEYYCIDCHTLGHQGGTVGPDLSYIGKTKSLSWIKAQIFHPGSHFILGTKKKINGKIYLVRMPGFQAIPSSVADRLAGYIKTFPYKRANLAYPKLPEGLKLFRADNCIACHRINGIGGTVGPNLSHVGKTKSLSWIETQIIDPKVHFTYGIPATINGHTYLVIMPRLKSIPASQLNTIAKYLESLK</sequence>
<accession>A0A519B9K7</accession>
<comment type="caution">
    <text evidence="7">The sequence shown here is derived from an EMBL/GenBank/DDBJ whole genome shotgun (WGS) entry which is preliminary data.</text>
</comment>
<evidence type="ECO:0000256" key="1">
    <source>
        <dbReference type="ARBA" id="ARBA00022617"/>
    </source>
</evidence>
<dbReference type="GO" id="GO:0020037">
    <property type="term" value="F:heme binding"/>
    <property type="evidence" value="ECO:0007669"/>
    <property type="project" value="InterPro"/>
</dbReference>
<keyword evidence="2 4" id="KW-0479">Metal-binding</keyword>
<keyword evidence="3 4" id="KW-0408">Iron</keyword>
<dbReference type="PROSITE" id="PS51007">
    <property type="entry name" value="CYTC"/>
    <property type="match status" value="2"/>
</dbReference>
<evidence type="ECO:0000256" key="5">
    <source>
        <dbReference type="SAM" id="SignalP"/>
    </source>
</evidence>
<dbReference type="Pfam" id="PF00034">
    <property type="entry name" value="Cytochrom_C"/>
    <property type="match status" value="2"/>
</dbReference>
<dbReference type="PANTHER" id="PTHR33546">
    <property type="entry name" value="LARGE, MULTIFUNCTIONAL SECRETED PROTEIN-RELATED"/>
    <property type="match status" value="1"/>
</dbReference>
<proteinExistence type="predicted"/>
<reference evidence="7 8" key="1">
    <citation type="submission" date="2019-01" db="EMBL/GenBank/DDBJ databases">
        <title>Insights into ecological role of a new deltaproteobacterial order Candidatus Sinidesulfobacterales (Sva0485) by metagenomics and metatranscriptomics.</title>
        <authorList>
            <person name="Tan S."/>
            <person name="Liu J."/>
            <person name="Fang Y."/>
            <person name="Hedlund B.P."/>
            <person name="Lian Z.H."/>
            <person name="Huang L.Y."/>
            <person name="Li J.T."/>
            <person name="Huang L.N."/>
            <person name="Li W.J."/>
            <person name="Jiang H.C."/>
            <person name="Dong H.L."/>
            <person name="Shu W.S."/>
        </authorList>
    </citation>
    <scope>NUCLEOTIDE SEQUENCE [LARGE SCALE GENOMIC DNA]</scope>
    <source>
        <strain evidence="7">AP3</strain>
    </source>
</reference>
<evidence type="ECO:0000313" key="7">
    <source>
        <dbReference type="EMBL" id="RZD13886.1"/>
    </source>
</evidence>
<evidence type="ECO:0000256" key="4">
    <source>
        <dbReference type="PROSITE-ProRule" id="PRU00433"/>
    </source>
</evidence>
<dbReference type="GO" id="GO:0009055">
    <property type="term" value="F:electron transfer activity"/>
    <property type="evidence" value="ECO:0007669"/>
    <property type="project" value="InterPro"/>
</dbReference>
<dbReference type="Gene3D" id="1.10.760.10">
    <property type="entry name" value="Cytochrome c-like domain"/>
    <property type="match status" value="2"/>
</dbReference>
<organism evidence="7 8">
    <name type="scientific">Candidatus Acidulodesulfobacterium ferriphilum</name>
    <dbReference type="NCBI Taxonomy" id="2597223"/>
    <lineage>
        <taxon>Bacteria</taxon>
        <taxon>Deltaproteobacteria</taxon>
        <taxon>Candidatus Acidulodesulfobacterales</taxon>
        <taxon>Candidatus Acidulodesulfobacterium</taxon>
    </lineage>
</organism>
<gene>
    <name evidence="7" type="ORF">EVJ47_08895</name>
</gene>
<name>A0A519B9K7_9DELT</name>
<keyword evidence="5" id="KW-0732">Signal</keyword>
<dbReference type="InterPro" id="IPR009056">
    <property type="entry name" value="Cyt_c-like_dom"/>
</dbReference>
<dbReference type="EMBL" id="SGBD01000006">
    <property type="protein sequence ID" value="RZD13886.1"/>
    <property type="molecule type" value="Genomic_DNA"/>
</dbReference>
<feature type="domain" description="Cytochrome c" evidence="6">
    <location>
        <begin position="126"/>
        <end position="219"/>
    </location>
</feature>
<feature type="chain" id="PRO_5022069735" evidence="5">
    <location>
        <begin position="26"/>
        <end position="219"/>
    </location>
</feature>
<dbReference type="GO" id="GO:0046872">
    <property type="term" value="F:metal ion binding"/>
    <property type="evidence" value="ECO:0007669"/>
    <property type="project" value="UniProtKB-KW"/>
</dbReference>
<feature type="domain" description="Cytochrome c" evidence="6">
    <location>
        <begin position="24"/>
        <end position="117"/>
    </location>
</feature>
<evidence type="ECO:0000313" key="8">
    <source>
        <dbReference type="Proteomes" id="UP000320813"/>
    </source>
</evidence>
<dbReference type="SUPFAM" id="SSF46626">
    <property type="entry name" value="Cytochrome c"/>
    <property type="match status" value="2"/>
</dbReference>
<dbReference type="Proteomes" id="UP000320813">
    <property type="component" value="Unassembled WGS sequence"/>
</dbReference>
<protein>
    <submittedName>
        <fullName evidence="7">Cytochrome c</fullName>
    </submittedName>
</protein>
<keyword evidence="1 4" id="KW-0349">Heme</keyword>
<dbReference type="PANTHER" id="PTHR33546:SF1">
    <property type="entry name" value="LARGE, MULTIFUNCTIONAL SECRETED PROTEIN"/>
    <property type="match status" value="1"/>
</dbReference>